<dbReference type="AlphaFoldDB" id="A0A835CBW9"/>
<sequence>MAFSLKQKQEEPWLMSSLLEMALVTFTSHVT</sequence>
<organism evidence="1 2">
    <name type="scientific">Senna tora</name>
    <dbReference type="NCBI Taxonomy" id="362788"/>
    <lineage>
        <taxon>Eukaryota</taxon>
        <taxon>Viridiplantae</taxon>
        <taxon>Streptophyta</taxon>
        <taxon>Embryophyta</taxon>
        <taxon>Tracheophyta</taxon>
        <taxon>Spermatophyta</taxon>
        <taxon>Magnoliopsida</taxon>
        <taxon>eudicotyledons</taxon>
        <taxon>Gunneridae</taxon>
        <taxon>Pentapetalae</taxon>
        <taxon>rosids</taxon>
        <taxon>fabids</taxon>
        <taxon>Fabales</taxon>
        <taxon>Fabaceae</taxon>
        <taxon>Caesalpinioideae</taxon>
        <taxon>Cassia clade</taxon>
        <taxon>Senna</taxon>
    </lineage>
</organism>
<accession>A0A835CBW9</accession>
<reference evidence="1" key="1">
    <citation type="submission" date="2020-09" db="EMBL/GenBank/DDBJ databases">
        <title>Genome-Enabled Discovery of Anthraquinone Biosynthesis in Senna tora.</title>
        <authorList>
            <person name="Kang S.-H."/>
            <person name="Pandey R.P."/>
            <person name="Lee C.-M."/>
            <person name="Sim J.-S."/>
            <person name="Jeong J.-T."/>
            <person name="Choi B.-S."/>
            <person name="Jung M."/>
            <person name="Ginzburg D."/>
            <person name="Zhao K."/>
            <person name="Won S.Y."/>
            <person name="Oh T.-J."/>
            <person name="Yu Y."/>
            <person name="Kim N.-H."/>
            <person name="Lee O.R."/>
            <person name="Lee T.-H."/>
            <person name="Bashyal P."/>
            <person name="Kim T.-S."/>
            <person name="Lee W.-H."/>
            <person name="Kawkins C."/>
            <person name="Kim C.-K."/>
            <person name="Kim J.S."/>
            <person name="Ahn B.O."/>
            <person name="Rhee S.Y."/>
            <person name="Sohng J.K."/>
        </authorList>
    </citation>
    <scope>NUCLEOTIDE SEQUENCE</scope>
    <source>
        <tissue evidence="1">Leaf</tissue>
    </source>
</reference>
<protein>
    <submittedName>
        <fullName evidence="1">Uncharacterized protein</fullName>
    </submittedName>
</protein>
<name>A0A835CBW9_9FABA</name>
<dbReference type="Proteomes" id="UP000634136">
    <property type="component" value="Unassembled WGS sequence"/>
</dbReference>
<evidence type="ECO:0000313" key="1">
    <source>
        <dbReference type="EMBL" id="KAF7837536.1"/>
    </source>
</evidence>
<evidence type="ECO:0000313" key="2">
    <source>
        <dbReference type="Proteomes" id="UP000634136"/>
    </source>
</evidence>
<keyword evidence="2" id="KW-1185">Reference proteome</keyword>
<proteinExistence type="predicted"/>
<dbReference type="EMBL" id="JAAIUW010000003">
    <property type="protein sequence ID" value="KAF7837536.1"/>
    <property type="molecule type" value="Genomic_DNA"/>
</dbReference>
<comment type="caution">
    <text evidence="1">The sequence shown here is derived from an EMBL/GenBank/DDBJ whole genome shotgun (WGS) entry which is preliminary data.</text>
</comment>
<gene>
    <name evidence="1" type="ORF">G2W53_006018</name>
</gene>